<dbReference type="InterPro" id="IPR012902">
    <property type="entry name" value="N_methyl_site"/>
</dbReference>
<accession>A0A9X2F7Q4</accession>
<dbReference type="Proteomes" id="UP001155241">
    <property type="component" value="Unassembled WGS sequence"/>
</dbReference>
<dbReference type="InterPro" id="IPR011453">
    <property type="entry name" value="DUF1559"/>
</dbReference>
<keyword evidence="1" id="KW-0472">Membrane</keyword>
<reference evidence="3" key="1">
    <citation type="submission" date="2022-06" db="EMBL/GenBank/DDBJ databases">
        <title>Aeoliella straminimaris, a novel planctomycete from sediments.</title>
        <authorList>
            <person name="Vitorino I.R."/>
            <person name="Lage O.M."/>
        </authorList>
    </citation>
    <scope>NUCLEOTIDE SEQUENCE</scope>
    <source>
        <strain evidence="3">ICT_H6.2</strain>
    </source>
</reference>
<dbReference type="InterPro" id="IPR045584">
    <property type="entry name" value="Pilin-like"/>
</dbReference>
<organism evidence="3 4">
    <name type="scientific">Aeoliella straminimaris</name>
    <dbReference type="NCBI Taxonomy" id="2954799"/>
    <lineage>
        <taxon>Bacteria</taxon>
        <taxon>Pseudomonadati</taxon>
        <taxon>Planctomycetota</taxon>
        <taxon>Planctomycetia</taxon>
        <taxon>Pirellulales</taxon>
        <taxon>Lacipirellulaceae</taxon>
        <taxon>Aeoliella</taxon>
    </lineage>
</organism>
<dbReference type="Gene3D" id="3.30.700.10">
    <property type="entry name" value="Glycoprotein, Type 4 Pilin"/>
    <property type="match status" value="1"/>
</dbReference>
<evidence type="ECO:0000256" key="1">
    <source>
        <dbReference type="SAM" id="Phobius"/>
    </source>
</evidence>
<dbReference type="EMBL" id="JAMXLR010000020">
    <property type="protein sequence ID" value="MCO6043218.1"/>
    <property type="molecule type" value="Genomic_DNA"/>
</dbReference>
<keyword evidence="4" id="KW-1185">Reference proteome</keyword>
<sequence length="304" mass="33827">MTRKRAAFTLVELLVVITIISVLIALLLPAVQMAREAARRSQCQNNLKQIGLAMHEYHNARGALPPGMMMHAKRNLPSVSWRVLLLPYSEQQALYDDIGVVEDPSDNFYGGAQNRLPGTYQQVLYLCPSAPRPEGEFKAAHYAGVAGEVNAADTWDLEDTRCGDVRRNGLLFPDSRVRISHITDGTAHTLLVGERLYVFRDWLYGGDWTGSVPNYTKVCMGSSKNIVYPLNASHDEFGYNLEDRNVPDGGARTMLLNDLEFASQHPGGVQFLLADGSVQWLNDYISLPVLYAMASRNGEEIVQR</sequence>
<feature type="transmembrane region" description="Helical" evidence="1">
    <location>
        <begin position="6"/>
        <end position="31"/>
    </location>
</feature>
<dbReference type="Pfam" id="PF07596">
    <property type="entry name" value="SBP_bac_10"/>
    <property type="match status" value="1"/>
</dbReference>
<protein>
    <submittedName>
        <fullName evidence="3">DUF1559 domain-containing protein</fullName>
    </submittedName>
</protein>
<dbReference type="AlphaFoldDB" id="A0A9X2F7Q4"/>
<feature type="domain" description="DUF1559" evidence="2">
    <location>
        <begin position="32"/>
        <end position="285"/>
    </location>
</feature>
<evidence type="ECO:0000313" key="4">
    <source>
        <dbReference type="Proteomes" id="UP001155241"/>
    </source>
</evidence>
<keyword evidence="1" id="KW-0812">Transmembrane</keyword>
<dbReference type="Pfam" id="PF07963">
    <property type="entry name" value="N_methyl"/>
    <property type="match status" value="1"/>
</dbReference>
<dbReference type="NCBIfam" id="TIGR04294">
    <property type="entry name" value="pre_pil_HX9DG"/>
    <property type="match status" value="1"/>
</dbReference>
<dbReference type="NCBIfam" id="TIGR02532">
    <property type="entry name" value="IV_pilin_GFxxxE"/>
    <property type="match status" value="1"/>
</dbReference>
<dbReference type="SUPFAM" id="SSF54523">
    <property type="entry name" value="Pili subunits"/>
    <property type="match status" value="1"/>
</dbReference>
<evidence type="ECO:0000259" key="2">
    <source>
        <dbReference type="Pfam" id="PF07596"/>
    </source>
</evidence>
<dbReference type="PANTHER" id="PTHR30093:SF2">
    <property type="entry name" value="TYPE II SECRETION SYSTEM PROTEIN H"/>
    <property type="match status" value="1"/>
</dbReference>
<dbReference type="PANTHER" id="PTHR30093">
    <property type="entry name" value="GENERAL SECRETION PATHWAY PROTEIN G"/>
    <property type="match status" value="1"/>
</dbReference>
<proteinExistence type="predicted"/>
<comment type="caution">
    <text evidence="3">The sequence shown here is derived from an EMBL/GenBank/DDBJ whole genome shotgun (WGS) entry which is preliminary data.</text>
</comment>
<dbReference type="RefSeq" id="WP_252851317.1">
    <property type="nucleotide sequence ID" value="NZ_JAMXLR010000020.1"/>
</dbReference>
<evidence type="ECO:0000313" key="3">
    <source>
        <dbReference type="EMBL" id="MCO6043218.1"/>
    </source>
</evidence>
<gene>
    <name evidence="3" type="ORF">NG895_04810</name>
</gene>
<dbReference type="InterPro" id="IPR027558">
    <property type="entry name" value="Pre_pil_HX9DG_C"/>
</dbReference>
<keyword evidence="1" id="KW-1133">Transmembrane helix</keyword>
<name>A0A9X2F7Q4_9BACT</name>